<feature type="transmembrane region" description="Helical" evidence="8">
    <location>
        <begin position="387"/>
        <end position="406"/>
    </location>
</feature>
<evidence type="ECO:0000256" key="3">
    <source>
        <dbReference type="ARBA" id="ARBA00022448"/>
    </source>
</evidence>
<accession>A0A1I2QG68</accession>
<dbReference type="AlphaFoldDB" id="A0A1I2QG68"/>
<keyword evidence="6 8" id="KW-1133">Transmembrane helix</keyword>
<dbReference type="PANTHER" id="PTHR42002">
    <property type="entry name" value="ANAEROBIC C4-DICARBOXYLATE TRANSPORTER DCUC-RELATED"/>
    <property type="match status" value="1"/>
</dbReference>
<feature type="transmembrane region" description="Helical" evidence="8">
    <location>
        <begin position="442"/>
        <end position="460"/>
    </location>
</feature>
<dbReference type="Proteomes" id="UP000199065">
    <property type="component" value="Unassembled WGS sequence"/>
</dbReference>
<evidence type="ECO:0000256" key="5">
    <source>
        <dbReference type="ARBA" id="ARBA00022692"/>
    </source>
</evidence>
<evidence type="ECO:0000313" key="9">
    <source>
        <dbReference type="EMBL" id="SFG24746.1"/>
    </source>
</evidence>
<reference evidence="9 10" key="1">
    <citation type="submission" date="2016-10" db="EMBL/GenBank/DDBJ databases">
        <authorList>
            <person name="de Groot N.N."/>
        </authorList>
    </citation>
    <scope>NUCLEOTIDE SEQUENCE [LARGE SCALE GENOMIC DNA]</scope>
    <source>
        <strain>J11</strain>
        <strain evidence="10">PG 39</strain>
    </source>
</reference>
<feature type="transmembrane region" description="Helical" evidence="8">
    <location>
        <begin position="27"/>
        <end position="44"/>
    </location>
</feature>
<dbReference type="InterPro" id="IPR018385">
    <property type="entry name" value="C4_dicarb_anaerob_car-like"/>
</dbReference>
<dbReference type="EMBL" id="FOPJ01000002">
    <property type="protein sequence ID" value="SFG24746.1"/>
    <property type="molecule type" value="Genomic_DNA"/>
</dbReference>
<evidence type="ECO:0000256" key="6">
    <source>
        <dbReference type="ARBA" id="ARBA00022989"/>
    </source>
</evidence>
<keyword evidence="3" id="KW-0813">Transport</keyword>
<dbReference type="OrthoDB" id="1674075at2"/>
<dbReference type="Pfam" id="PF03606">
    <property type="entry name" value="DcuC"/>
    <property type="match status" value="1"/>
</dbReference>
<evidence type="ECO:0000313" key="10">
    <source>
        <dbReference type="Proteomes" id="UP000199065"/>
    </source>
</evidence>
<protein>
    <submittedName>
        <fullName evidence="9">C4-dicarboxylate transporter, DcuC family</fullName>
    </submittedName>
</protein>
<dbReference type="NCBIfam" id="TIGR00771">
    <property type="entry name" value="DcuC"/>
    <property type="match status" value="1"/>
</dbReference>
<evidence type="ECO:0000256" key="7">
    <source>
        <dbReference type="ARBA" id="ARBA00023136"/>
    </source>
</evidence>
<feature type="transmembrane region" description="Helical" evidence="8">
    <location>
        <begin position="280"/>
        <end position="298"/>
    </location>
</feature>
<feature type="transmembrane region" description="Helical" evidence="8">
    <location>
        <begin position="117"/>
        <end position="143"/>
    </location>
</feature>
<dbReference type="NCBIfam" id="NF037994">
    <property type="entry name" value="DcuC_1"/>
    <property type="match status" value="1"/>
</dbReference>
<feature type="transmembrane region" description="Helical" evidence="8">
    <location>
        <begin position="412"/>
        <end position="430"/>
    </location>
</feature>
<feature type="transmembrane region" description="Helical" evidence="8">
    <location>
        <begin position="5"/>
        <end position="21"/>
    </location>
</feature>
<evidence type="ECO:0000256" key="1">
    <source>
        <dbReference type="ARBA" id="ARBA00004651"/>
    </source>
</evidence>
<dbReference type="STRING" id="185761.SAMN05660282_00336"/>
<dbReference type="GO" id="GO:0005886">
    <property type="term" value="C:plasma membrane"/>
    <property type="evidence" value="ECO:0007669"/>
    <property type="project" value="UniProtKB-SubCell"/>
</dbReference>
<comment type="subcellular location">
    <subcellularLocation>
        <location evidence="1">Cell membrane</location>
        <topology evidence="1">Multi-pass membrane protein</topology>
    </subcellularLocation>
</comment>
<proteinExistence type="inferred from homology"/>
<dbReference type="GO" id="GO:0015556">
    <property type="term" value="F:C4-dicarboxylate transmembrane transporter activity"/>
    <property type="evidence" value="ECO:0007669"/>
    <property type="project" value="InterPro"/>
</dbReference>
<feature type="transmembrane region" description="Helical" evidence="8">
    <location>
        <begin position="319"/>
        <end position="343"/>
    </location>
</feature>
<keyword evidence="7 8" id="KW-0472">Membrane</keyword>
<evidence type="ECO:0000256" key="8">
    <source>
        <dbReference type="SAM" id="Phobius"/>
    </source>
</evidence>
<dbReference type="RefSeq" id="WP_092283818.1">
    <property type="nucleotide sequence ID" value="NZ_FOPJ01000002.1"/>
</dbReference>
<dbReference type="PANTHER" id="PTHR42002:SF2">
    <property type="entry name" value="ANAEROBIC C4-DICARBOXYLATE TRANSPORTER DCUC-RELATED"/>
    <property type="match status" value="1"/>
</dbReference>
<feature type="transmembrane region" description="Helical" evidence="8">
    <location>
        <begin position="249"/>
        <end position="268"/>
    </location>
</feature>
<feature type="transmembrane region" description="Helical" evidence="8">
    <location>
        <begin position="349"/>
        <end position="375"/>
    </location>
</feature>
<dbReference type="InterPro" id="IPR004669">
    <property type="entry name" value="C4_dicarb_anaerob_car"/>
</dbReference>
<feature type="transmembrane region" description="Helical" evidence="8">
    <location>
        <begin position="194"/>
        <end position="217"/>
    </location>
</feature>
<evidence type="ECO:0000256" key="4">
    <source>
        <dbReference type="ARBA" id="ARBA00022475"/>
    </source>
</evidence>
<feature type="transmembrane region" description="Helical" evidence="8">
    <location>
        <begin position="77"/>
        <end position="97"/>
    </location>
</feature>
<gene>
    <name evidence="9" type="ORF">SAMN05660282_00336</name>
</gene>
<evidence type="ECO:0000256" key="2">
    <source>
        <dbReference type="ARBA" id="ARBA00005275"/>
    </source>
</evidence>
<comment type="similarity">
    <text evidence="2">Belongs to the DcuC/DcuD transporter (TC 2.A.61) family.</text>
</comment>
<feature type="transmembrane region" description="Helical" evidence="8">
    <location>
        <begin position="150"/>
        <end position="174"/>
    </location>
</feature>
<keyword evidence="4" id="KW-1003">Cell membrane</keyword>
<sequence>MVLEFLLAIVGIGIVATLIAKKVNATVALFVGGLVMMLVAPLLGRTETGKYEIHPSGNILLDQLDYIGQIFAHTTKGVGMIIMVLFGFSAYMSHIGANQSVVTVLTRPLLKLKAKYLLVPLVFWVGNIMSLAVPSASSLALILMATLFPALIGAGLSPLTAGAVIATTATIMPTPLGADNVIAAQRLGIDLDHYVFALHAMVSIPTLIAIGVVHYFWQKYMDKRAIARGDNLGSSILDVEAEQGPETPLWYSIFPVLPLLLILIPFILSQFTSFELHAGLIPVTLVSIILAVIAEIIRKRTLVQSLEDLMIFFRGMGKGFGAVVTLVIAANILVQAIIQLGIVDALTNAVAGINGAALLLFLAFGGLMLLLSLLVGGVSPFYSLVEIAPPVAAASGINGALLTLPLQLVGNLARACSPISAVILIVSSAIKVNPIQLVARTAVPMGFGIVMSMIMTWFIVGV</sequence>
<keyword evidence="5 8" id="KW-0812">Transmembrane</keyword>
<name>A0A1I2QG68_9CORY</name>
<organism evidence="9 10">
    <name type="scientific">Corynebacterium spheniscorum</name>
    <dbReference type="NCBI Taxonomy" id="185761"/>
    <lineage>
        <taxon>Bacteria</taxon>
        <taxon>Bacillati</taxon>
        <taxon>Actinomycetota</taxon>
        <taxon>Actinomycetes</taxon>
        <taxon>Mycobacteriales</taxon>
        <taxon>Corynebacteriaceae</taxon>
        <taxon>Corynebacterium</taxon>
    </lineage>
</organism>
<keyword evidence="10" id="KW-1185">Reference proteome</keyword>